<protein>
    <submittedName>
        <fullName evidence="2">Uncharacterized protein</fullName>
    </submittedName>
</protein>
<dbReference type="EMBL" id="JACAZH010000002">
    <property type="protein sequence ID" value="KAF7375717.1"/>
    <property type="molecule type" value="Genomic_DNA"/>
</dbReference>
<comment type="caution">
    <text evidence="2">The sequence shown here is derived from an EMBL/GenBank/DDBJ whole genome shotgun (WGS) entry which is preliminary data.</text>
</comment>
<keyword evidence="1" id="KW-0732">Signal</keyword>
<feature type="signal peptide" evidence="1">
    <location>
        <begin position="1"/>
        <end position="17"/>
    </location>
</feature>
<evidence type="ECO:0000313" key="3">
    <source>
        <dbReference type="Proteomes" id="UP000623467"/>
    </source>
</evidence>
<dbReference type="AlphaFoldDB" id="A0A8H7DJL5"/>
<keyword evidence="3" id="KW-1185">Reference proteome</keyword>
<dbReference type="Proteomes" id="UP000623467">
    <property type="component" value="Unassembled WGS sequence"/>
</dbReference>
<evidence type="ECO:0000313" key="2">
    <source>
        <dbReference type="EMBL" id="KAF7375717.1"/>
    </source>
</evidence>
<sequence>MPLLSSLLSGLAVATLASEKAVPLSSHTTSCGIFGLPFPTWIPFLSGPCTSPRPTGLQSQTCFIRVKDTTGKDYGYLKPEWSNFGLYNQFCPTIEDALKVSFEYDPSATSGFSMKAVNNPASQAAFPFLGSTTCSGDHGVIGGSVSIAPLVGTSETPQGSTPVSGGKLVYPEIRSNRYDWINLDEDKTIIATHIAFLDGFSQNLNPLVLTEDPEGWSAENNAHYPELTFTCEPTS</sequence>
<proteinExistence type="predicted"/>
<gene>
    <name evidence="2" type="ORF">MSAN_00461200</name>
</gene>
<feature type="chain" id="PRO_5034503684" evidence="1">
    <location>
        <begin position="18"/>
        <end position="235"/>
    </location>
</feature>
<evidence type="ECO:0000256" key="1">
    <source>
        <dbReference type="SAM" id="SignalP"/>
    </source>
</evidence>
<name>A0A8H7DJL5_9AGAR</name>
<accession>A0A8H7DJL5</accession>
<organism evidence="2 3">
    <name type="scientific">Mycena sanguinolenta</name>
    <dbReference type="NCBI Taxonomy" id="230812"/>
    <lineage>
        <taxon>Eukaryota</taxon>
        <taxon>Fungi</taxon>
        <taxon>Dikarya</taxon>
        <taxon>Basidiomycota</taxon>
        <taxon>Agaricomycotina</taxon>
        <taxon>Agaricomycetes</taxon>
        <taxon>Agaricomycetidae</taxon>
        <taxon>Agaricales</taxon>
        <taxon>Marasmiineae</taxon>
        <taxon>Mycenaceae</taxon>
        <taxon>Mycena</taxon>
    </lineage>
</organism>
<reference evidence="2" key="1">
    <citation type="submission" date="2020-05" db="EMBL/GenBank/DDBJ databases">
        <title>Mycena genomes resolve the evolution of fungal bioluminescence.</title>
        <authorList>
            <person name="Tsai I.J."/>
        </authorList>
    </citation>
    <scope>NUCLEOTIDE SEQUENCE</scope>
    <source>
        <strain evidence="2">160909Yilan</strain>
    </source>
</reference>
<dbReference type="OrthoDB" id="4584900at2759"/>